<dbReference type="InterPro" id="IPR002100">
    <property type="entry name" value="TF_MADSbox"/>
</dbReference>
<reference evidence="7" key="2">
    <citation type="submission" date="2015-12" db="EMBL/GenBank/DDBJ databases">
        <title>Update maize B73 reference genome by single molecule sequencing technologies.</title>
        <authorList>
            <consortium name="Maize Genome Sequencing Project"/>
            <person name="Ware D."/>
        </authorList>
    </citation>
    <scope>NUCLEOTIDE SEQUENCE</scope>
    <source>
        <tissue evidence="7">Seedling</tissue>
    </source>
</reference>
<evidence type="ECO:0000259" key="6">
    <source>
        <dbReference type="PROSITE" id="PS50066"/>
    </source>
</evidence>
<comment type="subcellular location">
    <subcellularLocation>
        <location evidence="1">Nucleus</location>
    </subcellularLocation>
</comment>
<keyword evidence="3" id="KW-0238">DNA-binding</keyword>
<dbReference type="ExpressionAtlas" id="A0A1D6M2R5">
    <property type="expression patterns" value="baseline"/>
</dbReference>
<dbReference type="EnsemblPlants" id="Zm00001eb286420_T001">
    <property type="protein sequence ID" value="Zm00001eb286420_P001"/>
    <property type="gene ID" value="Zm00001eb286420"/>
</dbReference>
<dbReference type="SUPFAM" id="SSF55455">
    <property type="entry name" value="SRF-like"/>
    <property type="match status" value="1"/>
</dbReference>
<keyword evidence="4" id="KW-0804">Transcription</keyword>
<name>A0A1D6M2R5_MAIZE</name>
<dbReference type="EMBL" id="CM000782">
    <property type="protein sequence ID" value="AQK85474.1"/>
    <property type="molecule type" value="Genomic_DNA"/>
</dbReference>
<dbReference type="PANTHER" id="PTHR11945">
    <property type="entry name" value="MADS BOX PROTEIN"/>
    <property type="match status" value="1"/>
</dbReference>
<dbReference type="FunFam" id="3.40.1810.10:FF:000006">
    <property type="entry name" value="Agamous-like MADS-box protein AGL62"/>
    <property type="match status" value="1"/>
</dbReference>
<accession>A0A1D6M2R5</accession>
<evidence type="ECO:0000256" key="4">
    <source>
        <dbReference type="ARBA" id="ARBA00023163"/>
    </source>
</evidence>
<dbReference type="STRING" id="4577.A0A1D6M2R5"/>
<protein>
    <submittedName>
        <fullName evidence="7">Putative MADS-box transcription factor family protein</fullName>
    </submittedName>
</protein>
<evidence type="ECO:0000256" key="1">
    <source>
        <dbReference type="ARBA" id="ARBA00004123"/>
    </source>
</evidence>
<dbReference type="PRINTS" id="PR00404">
    <property type="entry name" value="MADSDOMAIN"/>
</dbReference>
<dbReference type="GO" id="GO:0046983">
    <property type="term" value="F:protein dimerization activity"/>
    <property type="evidence" value="ECO:0007669"/>
    <property type="project" value="InterPro"/>
</dbReference>
<dbReference type="PROSITE" id="PS50066">
    <property type="entry name" value="MADS_BOX_2"/>
    <property type="match status" value="1"/>
</dbReference>
<dbReference type="FunCoup" id="A0A1D6M2R5">
    <property type="interactions" value="36"/>
</dbReference>
<evidence type="ECO:0000256" key="2">
    <source>
        <dbReference type="ARBA" id="ARBA00023015"/>
    </source>
</evidence>
<dbReference type="SMR" id="A0A1D6M2R5"/>
<dbReference type="GO" id="GO:0000978">
    <property type="term" value="F:RNA polymerase II cis-regulatory region sequence-specific DNA binding"/>
    <property type="evidence" value="ECO:0000318"/>
    <property type="project" value="GO_Central"/>
</dbReference>
<dbReference type="GO" id="GO:0000981">
    <property type="term" value="F:DNA-binding transcription factor activity, RNA polymerase II-specific"/>
    <property type="evidence" value="ECO:0000318"/>
    <property type="project" value="GO_Central"/>
</dbReference>
<keyword evidence="5" id="KW-0539">Nucleus</keyword>
<dbReference type="GO" id="GO:0005634">
    <property type="term" value="C:nucleus"/>
    <property type="evidence" value="ECO:0007669"/>
    <property type="project" value="UniProtKB-SubCell"/>
</dbReference>
<keyword evidence="9" id="KW-1185">Reference proteome</keyword>
<reference evidence="8" key="3">
    <citation type="submission" date="2019-07" db="EMBL/GenBank/DDBJ databases">
        <authorList>
            <person name="Seetharam A."/>
            <person name="Woodhouse M."/>
            <person name="Cannon E."/>
        </authorList>
    </citation>
    <scope>NUCLEOTIDE SEQUENCE [LARGE SCALE GENOMIC DNA]</scope>
    <source>
        <strain evidence="8">cv. B73</strain>
    </source>
</reference>
<dbReference type="AlphaFoldDB" id="A0A1D6M2R5"/>
<reference evidence="8" key="4">
    <citation type="submission" date="2021-05" db="UniProtKB">
        <authorList>
            <consortium name="EnsemblPlants"/>
        </authorList>
    </citation>
    <scope>IDENTIFICATION</scope>
    <source>
        <strain evidence="8">cv. B73</strain>
    </source>
</reference>
<evidence type="ECO:0000256" key="3">
    <source>
        <dbReference type="ARBA" id="ARBA00023125"/>
    </source>
</evidence>
<evidence type="ECO:0000313" key="9">
    <source>
        <dbReference type="Proteomes" id="UP000007305"/>
    </source>
</evidence>
<proteinExistence type="predicted"/>
<dbReference type="eggNOG" id="KOG0014">
    <property type="taxonomic scope" value="Eukaryota"/>
</dbReference>
<keyword evidence="2" id="KW-0805">Transcription regulation</keyword>
<dbReference type="PANTHER" id="PTHR11945:SF570">
    <property type="entry name" value="MADS-BOX TRANSCRIPTION FACTOR FAMILY PROTEIN-RELATED"/>
    <property type="match status" value="1"/>
</dbReference>
<dbReference type="OMA" id="MIMPPPL"/>
<reference evidence="9" key="1">
    <citation type="journal article" date="2009" name="Science">
        <title>The B73 maize genome: complexity, diversity, and dynamics.</title>
        <authorList>
            <person name="Schnable P.S."/>
            <person name="Ware D."/>
            <person name="Fulton R.S."/>
            <person name="Stein J.C."/>
            <person name="Wei F."/>
            <person name="Pasternak S."/>
            <person name="Liang C."/>
            <person name="Zhang J."/>
            <person name="Fulton L."/>
            <person name="Graves T.A."/>
            <person name="Minx P."/>
            <person name="Reily A.D."/>
            <person name="Courtney L."/>
            <person name="Kruchowski S.S."/>
            <person name="Tomlinson C."/>
            <person name="Strong C."/>
            <person name="Delehaunty K."/>
            <person name="Fronick C."/>
            <person name="Courtney B."/>
            <person name="Rock S.M."/>
            <person name="Belter E."/>
            <person name="Du F."/>
            <person name="Kim K."/>
            <person name="Abbott R.M."/>
            <person name="Cotton M."/>
            <person name="Levy A."/>
            <person name="Marchetto P."/>
            <person name="Ochoa K."/>
            <person name="Jackson S.M."/>
            <person name="Gillam B."/>
            <person name="Chen W."/>
            <person name="Yan L."/>
            <person name="Higginbotham J."/>
            <person name="Cardenas M."/>
            <person name="Waligorski J."/>
            <person name="Applebaum E."/>
            <person name="Phelps L."/>
            <person name="Falcone J."/>
            <person name="Kanchi K."/>
            <person name="Thane T."/>
            <person name="Scimone A."/>
            <person name="Thane N."/>
            <person name="Henke J."/>
            <person name="Wang T."/>
            <person name="Ruppert J."/>
            <person name="Shah N."/>
            <person name="Rotter K."/>
            <person name="Hodges J."/>
            <person name="Ingenthron E."/>
            <person name="Cordes M."/>
            <person name="Kohlberg S."/>
            <person name="Sgro J."/>
            <person name="Delgado B."/>
            <person name="Mead K."/>
            <person name="Chinwalla A."/>
            <person name="Leonard S."/>
            <person name="Crouse K."/>
            <person name="Collura K."/>
            <person name="Kudrna D."/>
            <person name="Currie J."/>
            <person name="He R."/>
            <person name="Angelova A."/>
            <person name="Rajasekar S."/>
            <person name="Mueller T."/>
            <person name="Lomeli R."/>
            <person name="Scara G."/>
            <person name="Ko A."/>
            <person name="Delaney K."/>
            <person name="Wissotski M."/>
            <person name="Lopez G."/>
            <person name="Campos D."/>
            <person name="Braidotti M."/>
            <person name="Ashley E."/>
            <person name="Golser W."/>
            <person name="Kim H."/>
            <person name="Lee S."/>
            <person name="Lin J."/>
            <person name="Dujmic Z."/>
            <person name="Kim W."/>
            <person name="Talag J."/>
            <person name="Zuccolo A."/>
            <person name="Fan C."/>
            <person name="Sebastian A."/>
            <person name="Kramer M."/>
            <person name="Spiegel L."/>
            <person name="Nascimento L."/>
            <person name="Zutavern T."/>
            <person name="Miller B."/>
            <person name="Ambroise C."/>
            <person name="Muller S."/>
            <person name="Spooner W."/>
            <person name="Narechania A."/>
            <person name="Ren L."/>
            <person name="Wei S."/>
            <person name="Kumari S."/>
            <person name="Faga B."/>
            <person name="Levy M.J."/>
            <person name="McMahan L."/>
            <person name="Van Buren P."/>
            <person name="Vaughn M.W."/>
            <person name="Ying K."/>
            <person name="Yeh C.-T."/>
            <person name="Emrich S.J."/>
            <person name="Jia Y."/>
            <person name="Kalyanaraman A."/>
            <person name="Hsia A.-P."/>
            <person name="Barbazuk W.B."/>
            <person name="Baucom R.S."/>
            <person name="Brutnell T.P."/>
            <person name="Carpita N.C."/>
            <person name="Chaparro C."/>
            <person name="Chia J.-M."/>
            <person name="Deragon J.-M."/>
            <person name="Estill J.C."/>
            <person name="Fu Y."/>
            <person name="Jeddeloh J.A."/>
            <person name="Han Y."/>
            <person name="Lee H."/>
            <person name="Li P."/>
            <person name="Lisch D.R."/>
            <person name="Liu S."/>
            <person name="Liu Z."/>
            <person name="Nagel D.H."/>
            <person name="McCann M.C."/>
            <person name="SanMiguel P."/>
            <person name="Myers A.M."/>
            <person name="Nettleton D."/>
            <person name="Nguyen J."/>
            <person name="Penning B.W."/>
            <person name="Ponnala L."/>
            <person name="Schneider K.L."/>
            <person name="Schwartz D.C."/>
            <person name="Sharma A."/>
            <person name="Soderlund C."/>
            <person name="Springer N.M."/>
            <person name="Sun Q."/>
            <person name="Wang H."/>
            <person name="Waterman M."/>
            <person name="Westerman R."/>
            <person name="Wolfgruber T.K."/>
            <person name="Yang L."/>
            <person name="Yu Y."/>
            <person name="Zhang L."/>
            <person name="Zhou S."/>
            <person name="Zhu Q."/>
            <person name="Bennetzen J.L."/>
            <person name="Dawe R.K."/>
            <person name="Jiang J."/>
            <person name="Jiang N."/>
            <person name="Presting G.G."/>
            <person name="Wessler S.R."/>
            <person name="Aluru S."/>
            <person name="Martienssen R.A."/>
            <person name="Clifton S.W."/>
            <person name="McCombie W.R."/>
            <person name="Wing R.A."/>
            <person name="Wilson R.K."/>
        </authorList>
    </citation>
    <scope>NUCLEOTIDE SEQUENCE [LARGE SCALE GENOMIC DNA]</scope>
    <source>
        <strain evidence="9">cv. B73</strain>
    </source>
</reference>
<dbReference type="Gene3D" id="3.40.1810.10">
    <property type="entry name" value="Transcription factor, MADS-box"/>
    <property type="match status" value="1"/>
</dbReference>
<dbReference type="Pfam" id="PF00319">
    <property type="entry name" value="SRF-TF"/>
    <property type="match status" value="1"/>
</dbReference>
<evidence type="ECO:0000313" key="8">
    <source>
        <dbReference type="EnsemblPlants" id="Zm00001eb286420_P001"/>
    </source>
</evidence>
<organism evidence="7">
    <name type="scientific">Zea mays</name>
    <name type="common">Maize</name>
    <dbReference type="NCBI Taxonomy" id="4577"/>
    <lineage>
        <taxon>Eukaryota</taxon>
        <taxon>Viridiplantae</taxon>
        <taxon>Streptophyta</taxon>
        <taxon>Embryophyta</taxon>
        <taxon>Tracheophyta</taxon>
        <taxon>Spermatophyta</taxon>
        <taxon>Magnoliopsida</taxon>
        <taxon>Liliopsida</taxon>
        <taxon>Poales</taxon>
        <taxon>Poaceae</taxon>
        <taxon>PACMAD clade</taxon>
        <taxon>Panicoideae</taxon>
        <taxon>Andropogonodae</taxon>
        <taxon>Andropogoneae</taxon>
        <taxon>Tripsacinae</taxon>
        <taxon>Zea</taxon>
    </lineage>
</organism>
<feature type="domain" description="MADS-box" evidence="6">
    <location>
        <begin position="17"/>
        <end position="77"/>
    </location>
</feature>
<gene>
    <name evidence="7" type="ORF">ZEAMMB73_Zm00001d038015</name>
</gene>
<dbReference type="Gramene" id="Zm00001eb286420_T001">
    <property type="protein sequence ID" value="Zm00001eb286420_P001"/>
    <property type="gene ID" value="Zm00001eb286420"/>
</dbReference>
<evidence type="ECO:0000256" key="5">
    <source>
        <dbReference type="ARBA" id="ARBA00023242"/>
    </source>
</evidence>
<evidence type="ECO:0000313" key="7">
    <source>
        <dbReference type="EMBL" id="AQK85474.1"/>
    </source>
</evidence>
<dbReference type="GO" id="GO:0006357">
    <property type="term" value="P:regulation of transcription by RNA polymerase II"/>
    <property type="evidence" value="ECO:0000318"/>
    <property type="project" value="GO_Central"/>
</dbReference>
<sequence length="303" mass="32118">MASEAETAGERKRKKTLGRRKIEIKPIKCVEAKHVCFSKRREGLYKKANELCALTGAKVAVIVSSPAGKPYSFGHPSVRAVLDRYLLDPGTAAHDAFDAPPPPILREFDGQRERLCEAIAAEARRRDALDAAARAAGVWTDDVVRRAELPDLLAMLAALERVRADADRAMRQHQCAAAAAAAAAADACYYDLANIASFTADEYGGAGSSSLHHQAAAVDVAHMAFLMGGDGVSHAPQPFGPMLLPAPDDLPPPAPLAFHYGSDHNHIAGYQGHAYDPGCGSGGGHGAAYEMEGWTTATCNFFG</sequence>
<dbReference type="Proteomes" id="UP000007305">
    <property type="component" value="Chromosome 6"/>
</dbReference>
<dbReference type="InterPro" id="IPR036879">
    <property type="entry name" value="TF_MADSbox_sf"/>
</dbReference>
<dbReference type="SMART" id="SM00432">
    <property type="entry name" value="MADS"/>
    <property type="match status" value="1"/>
</dbReference>
<dbReference type="PaxDb" id="4577-GRMZM2G073357_P01"/>